<comment type="similarity">
    <text evidence="16">Belongs to the NUP153 family.</text>
</comment>
<dbReference type="PROSITE" id="PS50199">
    <property type="entry name" value="ZF_RANBP2_2"/>
    <property type="match status" value="4"/>
</dbReference>
<keyword evidence="7 20" id="KW-0863">Zinc-finger</keyword>
<feature type="domain" description="RanBP2-type" evidence="22">
    <location>
        <begin position="543"/>
        <end position="572"/>
    </location>
</feature>
<feature type="domain" description="RanBP2-type" evidence="22">
    <location>
        <begin position="604"/>
        <end position="633"/>
    </location>
</feature>
<evidence type="ECO:0000256" key="13">
    <source>
        <dbReference type="ARBA" id="ARBA00023132"/>
    </source>
</evidence>
<evidence type="ECO:0000313" key="23">
    <source>
        <dbReference type="Ensembl" id="ENSCMIP00000016878.1"/>
    </source>
</evidence>
<dbReference type="InParanoid" id="A0A4W3HIJ5"/>
<dbReference type="OMA" id="SASEWEC"/>
<keyword evidence="12" id="KW-0238">DNA-binding</keyword>
<evidence type="ECO:0000256" key="12">
    <source>
        <dbReference type="ARBA" id="ARBA00023125"/>
    </source>
</evidence>
<reference evidence="24" key="2">
    <citation type="journal article" date="2007" name="PLoS Biol.">
        <title>Survey sequencing and comparative analysis of the elephant shark (Callorhinchus milii) genome.</title>
        <authorList>
            <person name="Venkatesh B."/>
            <person name="Kirkness E.F."/>
            <person name="Loh Y.H."/>
            <person name="Halpern A.L."/>
            <person name="Lee A.P."/>
            <person name="Johnson J."/>
            <person name="Dandona N."/>
            <person name="Viswanathan L.D."/>
            <person name="Tay A."/>
            <person name="Venter J.C."/>
            <person name="Strausberg R.L."/>
            <person name="Brenner S."/>
        </authorList>
    </citation>
    <scope>NUCLEOTIDE SEQUENCE [LARGE SCALE GENOMIC DNA]</scope>
</reference>
<dbReference type="GO" id="GO:0006606">
    <property type="term" value="P:protein import into nucleus"/>
    <property type="evidence" value="ECO:0007669"/>
    <property type="project" value="TreeGrafter"/>
</dbReference>
<dbReference type="GeneTree" id="ENSGT00940000153253"/>
<evidence type="ECO:0000256" key="14">
    <source>
        <dbReference type="ARBA" id="ARBA00023136"/>
    </source>
</evidence>
<comment type="cofactor">
    <cofactor evidence="1">
        <name>Zn(2+)</name>
        <dbReference type="ChEBI" id="CHEBI:29105"/>
    </cofactor>
</comment>
<keyword evidence="15" id="KW-0539">Nucleus</keyword>
<organism evidence="23 24">
    <name type="scientific">Callorhinchus milii</name>
    <name type="common">Ghost shark</name>
    <dbReference type="NCBI Taxonomy" id="7868"/>
    <lineage>
        <taxon>Eukaryota</taxon>
        <taxon>Metazoa</taxon>
        <taxon>Chordata</taxon>
        <taxon>Craniata</taxon>
        <taxon>Vertebrata</taxon>
        <taxon>Chondrichthyes</taxon>
        <taxon>Holocephali</taxon>
        <taxon>Chimaeriformes</taxon>
        <taxon>Callorhinchidae</taxon>
        <taxon>Callorhinchus</taxon>
    </lineage>
</organism>
<evidence type="ECO:0000256" key="1">
    <source>
        <dbReference type="ARBA" id="ARBA00001947"/>
    </source>
</evidence>
<evidence type="ECO:0000256" key="10">
    <source>
        <dbReference type="ARBA" id="ARBA00022927"/>
    </source>
</evidence>
<dbReference type="Proteomes" id="UP000314986">
    <property type="component" value="Unassembled WGS sequence"/>
</dbReference>
<dbReference type="Pfam" id="PF00641">
    <property type="entry name" value="Zn_ribbon_RanBP"/>
    <property type="match status" value="4"/>
</dbReference>
<evidence type="ECO:0000256" key="15">
    <source>
        <dbReference type="ARBA" id="ARBA00023242"/>
    </source>
</evidence>
<dbReference type="InterPro" id="IPR001876">
    <property type="entry name" value="Znf_RanBP2"/>
</dbReference>
<dbReference type="SUPFAM" id="SSF90209">
    <property type="entry name" value="Ran binding protein zinc finger-like"/>
    <property type="match status" value="4"/>
</dbReference>
<feature type="domain" description="RanBP2-type" evidence="22">
    <location>
        <begin position="728"/>
        <end position="757"/>
    </location>
</feature>
<keyword evidence="5" id="KW-0479">Metal-binding</keyword>
<keyword evidence="9" id="KW-0862">Zinc</keyword>
<dbReference type="Ensembl" id="ENSCMIT00000017211.1">
    <property type="protein sequence ID" value="ENSCMIP00000016878.1"/>
    <property type="gene ID" value="ENSCMIG00000008057.1"/>
</dbReference>
<dbReference type="InterPro" id="IPR026054">
    <property type="entry name" value="Nucleoporin"/>
</dbReference>
<keyword evidence="24" id="KW-1185">Reference proteome</keyword>
<reference evidence="24" key="1">
    <citation type="journal article" date="2006" name="Science">
        <title>Ancient noncoding elements conserved in the human genome.</title>
        <authorList>
            <person name="Venkatesh B."/>
            <person name="Kirkness E.F."/>
            <person name="Loh Y.H."/>
            <person name="Halpern A.L."/>
            <person name="Lee A.P."/>
            <person name="Johnson J."/>
            <person name="Dandona N."/>
            <person name="Viswanathan L.D."/>
            <person name="Tay A."/>
            <person name="Venter J.C."/>
            <person name="Strausberg R.L."/>
            <person name="Brenner S."/>
        </authorList>
    </citation>
    <scope>NUCLEOTIDE SEQUENCE [LARGE SCALE GENOMIC DNA]</scope>
</reference>
<reference evidence="24" key="3">
    <citation type="journal article" date="2014" name="Nature">
        <title>Elephant shark genome provides unique insights into gnathostome evolution.</title>
        <authorList>
            <consortium name="International Elephant Shark Genome Sequencing Consortium"/>
            <person name="Venkatesh B."/>
            <person name="Lee A.P."/>
            <person name="Ravi V."/>
            <person name="Maurya A.K."/>
            <person name="Lian M.M."/>
            <person name="Swann J.B."/>
            <person name="Ohta Y."/>
            <person name="Flajnik M.F."/>
            <person name="Sutoh Y."/>
            <person name="Kasahara M."/>
            <person name="Hoon S."/>
            <person name="Gangu V."/>
            <person name="Roy S.W."/>
            <person name="Irimia M."/>
            <person name="Korzh V."/>
            <person name="Kondrychyn I."/>
            <person name="Lim Z.W."/>
            <person name="Tay B.H."/>
            <person name="Tohari S."/>
            <person name="Kong K.W."/>
            <person name="Ho S."/>
            <person name="Lorente-Galdos B."/>
            <person name="Quilez J."/>
            <person name="Marques-Bonet T."/>
            <person name="Raney B.J."/>
            <person name="Ingham P.W."/>
            <person name="Tay A."/>
            <person name="Hillier L.W."/>
            <person name="Minx P."/>
            <person name="Boehm T."/>
            <person name="Wilson R.K."/>
            <person name="Brenner S."/>
            <person name="Warren W.C."/>
        </authorList>
    </citation>
    <scope>NUCLEOTIDE SEQUENCE [LARGE SCALE GENOMIC DNA]</scope>
</reference>
<feature type="compositionally biased region" description="Basic and acidic residues" evidence="21">
    <location>
        <begin position="272"/>
        <end position="286"/>
    </location>
</feature>
<gene>
    <name evidence="23" type="primary">nup153</name>
</gene>
<evidence type="ECO:0000256" key="11">
    <source>
        <dbReference type="ARBA" id="ARBA00023010"/>
    </source>
</evidence>
<reference evidence="23" key="5">
    <citation type="submission" date="2025-09" db="UniProtKB">
        <authorList>
            <consortium name="Ensembl"/>
        </authorList>
    </citation>
    <scope>IDENTIFICATION</scope>
</reference>
<dbReference type="InterPro" id="IPR013913">
    <property type="entry name" value="Nup153_N"/>
</dbReference>
<evidence type="ECO:0000256" key="9">
    <source>
        <dbReference type="ARBA" id="ARBA00022833"/>
    </source>
</evidence>
<dbReference type="GO" id="GO:0051028">
    <property type="term" value="P:mRNA transport"/>
    <property type="evidence" value="ECO:0007669"/>
    <property type="project" value="UniProtKB-KW"/>
</dbReference>
<dbReference type="GO" id="GO:0003677">
    <property type="term" value="F:DNA binding"/>
    <property type="evidence" value="ECO:0007669"/>
    <property type="project" value="UniProtKB-KW"/>
</dbReference>
<name>A0A4W3HIJ5_CALMI</name>
<evidence type="ECO:0000256" key="16">
    <source>
        <dbReference type="ARBA" id="ARBA00060842"/>
    </source>
</evidence>
<feature type="compositionally biased region" description="Low complexity" evidence="21">
    <location>
        <begin position="1266"/>
        <end position="1278"/>
    </location>
</feature>
<dbReference type="SMART" id="SM00547">
    <property type="entry name" value="ZnF_RBZ"/>
    <property type="match status" value="4"/>
</dbReference>
<feature type="compositionally biased region" description="Low complexity" evidence="21">
    <location>
        <begin position="1244"/>
        <end position="1254"/>
    </location>
</feature>
<evidence type="ECO:0000256" key="3">
    <source>
        <dbReference type="ARBA" id="ARBA00004567"/>
    </source>
</evidence>
<dbReference type="Gene3D" id="4.10.1060.10">
    <property type="entry name" value="Zinc finger, RanBP2-type"/>
    <property type="match status" value="4"/>
</dbReference>
<proteinExistence type="inferred from homology"/>
<evidence type="ECO:0000256" key="6">
    <source>
        <dbReference type="ARBA" id="ARBA00022737"/>
    </source>
</evidence>
<keyword evidence="6" id="KW-0677">Repeat</keyword>
<reference evidence="23" key="4">
    <citation type="submission" date="2025-08" db="UniProtKB">
        <authorList>
            <consortium name="Ensembl"/>
        </authorList>
    </citation>
    <scope>IDENTIFICATION</scope>
</reference>
<dbReference type="InterPro" id="IPR036443">
    <property type="entry name" value="Znf_RanBP2_sf"/>
</dbReference>
<feature type="compositionally biased region" description="Polar residues" evidence="21">
    <location>
        <begin position="243"/>
        <end position="257"/>
    </location>
</feature>
<dbReference type="GO" id="GO:0008270">
    <property type="term" value="F:zinc ion binding"/>
    <property type="evidence" value="ECO:0007669"/>
    <property type="project" value="UniProtKB-KW"/>
</dbReference>
<dbReference type="GO" id="GO:0008139">
    <property type="term" value="F:nuclear localization sequence binding"/>
    <property type="evidence" value="ECO:0007669"/>
    <property type="project" value="TreeGrafter"/>
</dbReference>
<evidence type="ECO:0000256" key="19">
    <source>
        <dbReference type="ARBA" id="ARBA00079437"/>
    </source>
</evidence>
<keyword evidence="4" id="KW-0813">Transport</keyword>
<dbReference type="GO" id="GO:0006405">
    <property type="term" value="P:RNA export from nucleus"/>
    <property type="evidence" value="ECO:0007669"/>
    <property type="project" value="TreeGrafter"/>
</dbReference>
<keyword evidence="10" id="KW-0653">Protein transport</keyword>
<feature type="domain" description="RanBP2-type" evidence="22">
    <location>
        <begin position="672"/>
        <end position="701"/>
    </location>
</feature>
<dbReference type="PANTHER" id="PTHR23193:SF23">
    <property type="entry name" value="NUCLEAR PORE COMPLEX PROTEIN NUP153"/>
    <property type="match status" value="1"/>
</dbReference>
<evidence type="ECO:0000256" key="18">
    <source>
        <dbReference type="ARBA" id="ARBA00078197"/>
    </source>
</evidence>
<accession>A0A4W3HIJ5</accession>
<sequence>MLLIRPALSRSHFNCAALDTSAHDSQPSTSSSFPIGSSGFSLVKEVKDSASLHEDDNISTTSGFSSRASDKDVTTSRNPSLPPLWSPEADRFHLVSQQPTASLKKPSFNLSAFGGSSPSFGSTSLLNSSQLGDSPFYPGKTTYGGAAAATKNSRVRATPYQAPIRRQMKAKPASSPSYGVTSATARRILQSLEKMSSPLADAKRIPTNMVSPVSKPFEKTAADVIDWQSKFRKMDAQPPPVQKLQTPKFSSGATNRSMFFKPSLTPGGHTNRPVERTEARSNRLQEKTVPEVALRPLKSNNSCLYNANSSPATNGLTSGGAGGKMRREKDHYSARGYRTQEVEVPELPEVSLPIKTAALPVFNFGSPSTAASPITPILTKSLSDKAVMSSPSNVAFTFSTPNIKATDSKLQPVSLSDGFTFREPIDKSTQLMFGVSAPSSVNPVNCTLSVAASPFVPAPVNKRKDETCDGPFKPAKTLKQGSVLDILKGPGFTSSPSSKQFETASTDSVAASVKPLQLVTEKTVFSSESSTGTFGFGEKFKPPEGAWQCDTCLLQNKGTHSKCIACQTAKATSKTAPPPKRTDLGFGNSKTIPPVGSGGKFKPAAGMWDCDTCLVQNKADGVKCVACETPKPGTGVKPVLTLPATTESTKNTSANPSSTGTGLSLADEFKKPEGAWSCDVCLLQNKTEDSKCVACQSPKPGVASGASTVPVSAPAETFAGFGDKFKKPEGSWSCEACLVQNTSNVSKCIACQSAKPGSKTEFKGSAFSALSSVSSSPFKFGIQSSATDPSQTNKITGGLKFGDKGGFKLGNQSGFKFGASDASSSSDVSGGIKFEAAGGIKFGNVSKEQPLEESKKDNTQTSSSGFKFGFSVTTGNQASTVTKFGAAEANQQDKKDETNEVVFGGFKFGSSGTSAKSEDKGVKGGYTFGSEDKKESQFVLGKQEEKKEATAVSEFGFGNPMNKDSVAASPFLFRKAAEKKDSLTSAPFMFGKRKQVEEAGSQSDVSFKTPEKTKEVKLAPMFDSSKQETKSGFTFNLAEKSEPAESVSQGFLFGPAVNASEQGAVKPTFNLFGNTSSSSTATNPGVSKPSSIFGSSASASTTPFLFRQTNTTAGSTSVGSGSESTVPAPKPFLFGSQEVKPTPTTSSIGAPPAPFSFGSTPSNSNTTSSVFAFRAPATTSNSTGSSSSSAFGLGSNSLVAANPPAFGTSQAPAFGQSTNQPPAAFGSSTAPTFPFLTGCPPSAFSSQSTSSQPSLFGGQLSNQPPSFGSTSSTTSSNSFQFGNSGTGASFTFNATNSSNEVFKFGSSSTGAPQQLVPTGNFPFNQAPAFSPGAVGTNPFSASSGGRSTVAGRKIKTAVRRKK</sequence>
<protein>
    <recommendedName>
        <fullName evidence="17">Nuclear pore complex protein Nup153</fullName>
    </recommendedName>
    <alternativeName>
        <fullName evidence="19">153 kDa nucleoporin</fullName>
    </alternativeName>
    <alternativeName>
        <fullName evidence="18">Nucleoporin Nup153</fullName>
    </alternativeName>
</protein>
<evidence type="ECO:0000256" key="7">
    <source>
        <dbReference type="ARBA" id="ARBA00022771"/>
    </source>
</evidence>
<evidence type="ECO:0000256" key="2">
    <source>
        <dbReference type="ARBA" id="ARBA00004126"/>
    </source>
</evidence>
<feature type="compositionally biased region" description="Polar residues" evidence="21">
    <location>
        <begin position="58"/>
        <end position="67"/>
    </location>
</feature>
<keyword evidence="11" id="KW-0811">Translocation</keyword>
<evidence type="ECO:0000256" key="21">
    <source>
        <dbReference type="SAM" id="MobiDB-lite"/>
    </source>
</evidence>
<feature type="region of interest" description="Disordered" evidence="21">
    <location>
        <begin position="1135"/>
        <end position="1161"/>
    </location>
</feature>
<keyword evidence="13" id="KW-0906">Nuclear pore complex</keyword>
<dbReference type="PROSITE" id="PS01358">
    <property type="entry name" value="ZF_RANBP2_1"/>
    <property type="match status" value="4"/>
</dbReference>
<evidence type="ECO:0000256" key="4">
    <source>
        <dbReference type="ARBA" id="ARBA00022448"/>
    </source>
</evidence>
<keyword evidence="14" id="KW-0472">Membrane</keyword>
<evidence type="ECO:0000259" key="22">
    <source>
        <dbReference type="PROSITE" id="PS50199"/>
    </source>
</evidence>
<dbReference type="PANTHER" id="PTHR23193">
    <property type="entry name" value="NUCLEAR PORE COMPLEX PROTEIN NUP"/>
    <property type="match status" value="1"/>
</dbReference>
<dbReference type="Pfam" id="PF08604">
    <property type="entry name" value="Nup153"/>
    <property type="match status" value="1"/>
</dbReference>
<evidence type="ECO:0000256" key="5">
    <source>
        <dbReference type="ARBA" id="ARBA00022723"/>
    </source>
</evidence>
<feature type="region of interest" description="Disordered" evidence="21">
    <location>
        <begin position="1244"/>
        <end position="1278"/>
    </location>
</feature>
<evidence type="ECO:0000256" key="17">
    <source>
        <dbReference type="ARBA" id="ARBA00068609"/>
    </source>
</evidence>
<evidence type="ECO:0000313" key="24">
    <source>
        <dbReference type="Proteomes" id="UP000314986"/>
    </source>
</evidence>
<feature type="region of interest" description="Disordered" evidence="21">
    <location>
        <begin position="234"/>
        <end position="286"/>
    </location>
</feature>
<comment type="subcellular location">
    <subcellularLocation>
        <location evidence="2">Nucleus membrane</location>
    </subcellularLocation>
    <subcellularLocation>
        <location evidence="3">Nucleus</location>
        <location evidence="3">Nuclear pore complex</location>
    </subcellularLocation>
</comment>
<dbReference type="GO" id="GO:0017056">
    <property type="term" value="F:structural constituent of nuclear pore"/>
    <property type="evidence" value="ECO:0007669"/>
    <property type="project" value="TreeGrafter"/>
</dbReference>
<dbReference type="STRING" id="7868.ENSCMIP00000016878"/>
<dbReference type="GO" id="GO:0031965">
    <property type="term" value="C:nuclear membrane"/>
    <property type="evidence" value="ECO:0007669"/>
    <property type="project" value="UniProtKB-SubCell"/>
</dbReference>
<feature type="region of interest" description="Disordered" evidence="21">
    <location>
        <begin position="51"/>
        <end position="86"/>
    </location>
</feature>
<evidence type="ECO:0000256" key="20">
    <source>
        <dbReference type="PROSITE-ProRule" id="PRU00322"/>
    </source>
</evidence>
<dbReference type="FunFam" id="4.10.1060.10:FF:000001">
    <property type="entry name" value="Nuclear pore complex protein Nup153"/>
    <property type="match status" value="4"/>
</dbReference>
<evidence type="ECO:0000256" key="8">
    <source>
        <dbReference type="ARBA" id="ARBA00022816"/>
    </source>
</evidence>
<keyword evidence="8" id="KW-0509">mRNA transport</keyword>
<dbReference type="GO" id="GO:0005643">
    <property type="term" value="C:nuclear pore"/>
    <property type="evidence" value="ECO:0007669"/>
    <property type="project" value="UniProtKB-SubCell"/>
</dbReference>